<gene>
    <name evidence="1" type="ORF">A2227_00020</name>
</gene>
<protein>
    <submittedName>
        <fullName evidence="1">Uncharacterized protein</fullName>
    </submittedName>
</protein>
<sequence length="98" mass="11671">MDIQDLVKDARNLTDYELDRRLTSLIINNGNYKNLDKKNRQLVLSLLKKFRTYLKRGYTINSELIRREMYPLRRDRIKLGLDDPDLDDIENILNAFGV</sequence>
<evidence type="ECO:0000313" key="1">
    <source>
        <dbReference type="EMBL" id="OGF25589.1"/>
    </source>
</evidence>
<dbReference type="STRING" id="1797994.A2227_00020"/>
<dbReference type="EMBL" id="MFGB01000020">
    <property type="protein sequence ID" value="OGF25589.1"/>
    <property type="molecule type" value="Genomic_DNA"/>
</dbReference>
<name>A0A1F5SG07_9BACT</name>
<organism evidence="1 2">
    <name type="scientific">Candidatus Falkowbacteria bacterium RIFOXYA2_FULL_47_19</name>
    <dbReference type="NCBI Taxonomy" id="1797994"/>
    <lineage>
        <taxon>Bacteria</taxon>
        <taxon>Candidatus Falkowiibacteriota</taxon>
    </lineage>
</organism>
<dbReference type="Proteomes" id="UP000178367">
    <property type="component" value="Unassembled WGS sequence"/>
</dbReference>
<proteinExistence type="predicted"/>
<evidence type="ECO:0000313" key="2">
    <source>
        <dbReference type="Proteomes" id="UP000178367"/>
    </source>
</evidence>
<comment type="caution">
    <text evidence="1">The sequence shown here is derived from an EMBL/GenBank/DDBJ whole genome shotgun (WGS) entry which is preliminary data.</text>
</comment>
<accession>A0A1F5SG07</accession>
<reference evidence="1 2" key="1">
    <citation type="journal article" date="2016" name="Nat. Commun.">
        <title>Thousands of microbial genomes shed light on interconnected biogeochemical processes in an aquifer system.</title>
        <authorList>
            <person name="Anantharaman K."/>
            <person name="Brown C.T."/>
            <person name="Hug L.A."/>
            <person name="Sharon I."/>
            <person name="Castelle C.J."/>
            <person name="Probst A.J."/>
            <person name="Thomas B.C."/>
            <person name="Singh A."/>
            <person name="Wilkins M.J."/>
            <person name="Karaoz U."/>
            <person name="Brodie E.L."/>
            <person name="Williams K.H."/>
            <person name="Hubbard S.S."/>
            <person name="Banfield J.F."/>
        </authorList>
    </citation>
    <scope>NUCLEOTIDE SEQUENCE [LARGE SCALE GENOMIC DNA]</scope>
</reference>
<dbReference type="AlphaFoldDB" id="A0A1F5SG07"/>